<evidence type="ECO:0000259" key="2">
    <source>
        <dbReference type="Pfam" id="PF02481"/>
    </source>
</evidence>
<dbReference type="InterPro" id="IPR036388">
    <property type="entry name" value="WH-like_DNA-bd_sf"/>
</dbReference>
<evidence type="ECO:0000313" key="5">
    <source>
        <dbReference type="Proteomes" id="UP001529380"/>
    </source>
</evidence>
<dbReference type="PANTHER" id="PTHR43022">
    <property type="entry name" value="PROTEIN SMF"/>
    <property type="match status" value="1"/>
</dbReference>
<feature type="domain" description="Smf/DprA SLOG" evidence="2">
    <location>
        <begin position="79"/>
        <end position="289"/>
    </location>
</feature>
<dbReference type="PANTHER" id="PTHR43022:SF1">
    <property type="entry name" value="PROTEIN SMF"/>
    <property type="match status" value="1"/>
</dbReference>
<dbReference type="RefSeq" id="WP_289598467.1">
    <property type="nucleotide sequence ID" value="NZ_JAUDCL010000001.1"/>
</dbReference>
<dbReference type="InterPro" id="IPR041614">
    <property type="entry name" value="DprA_WH"/>
</dbReference>
<evidence type="ECO:0000256" key="1">
    <source>
        <dbReference type="ARBA" id="ARBA00006525"/>
    </source>
</evidence>
<comment type="caution">
    <text evidence="4">The sequence shown here is derived from an EMBL/GenBank/DDBJ whole genome shotgun (WGS) entry which is preliminary data.</text>
</comment>
<dbReference type="EMBL" id="JAUDCL010000001">
    <property type="protein sequence ID" value="MDM8199799.1"/>
    <property type="molecule type" value="Genomic_DNA"/>
</dbReference>
<organism evidence="4 5">
    <name type="scientific">Allofournierella massiliensis</name>
    <dbReference type="NCBI Taxonomy" id="1650663"/>
    <lineage>
        <taxon>Bacteria</taxon>
        <taxon>Bacillati</taxon>
        <taxon>Bacillota</taxon>
        <taxon>Clostridia</taxon>
        <taxon>Eubacteriales</taxon>
        <taxon>Oscillospiraceae</taxon>
        <taxon>Allofournierella</taxon>
    </lineage>
</organism>
<dbReference type="NCBIfam" id="TIGR00732">
    <property type="entry name" value="dprA"/>
    <property type="match status" value="1"/>
</dbReference>
<protein>
    <submittedName>
        <fullName evidence="4">DNA-processing protein DprA</fullName>
    </submittedName>
</protein>
<gene>
    <name evidence="4" type="primary">dprA</name>
    <name evidence="4" type="ORF">QUW08_00545</name>
</gene>
<comment type="similarity">
    <text evidence="1">Belongs to the DprA/Smf family.</text>
</comment>
<sequence>MTERRQLEWLWLSAVLGPGAAHCGRVLALYGTPGELYEAVGREDMSGLLTLAQLRRAEQLTPERFAPLLARCHHMGVRVLCLDEEDYPARLASLSDAPPVLYCTGDVSALSQPAAVAMIGSRRPSSYGVEAAALIGGQLAQAGVCLVSGLADGLDSEAHKAAVATGAPTVGVLGTAIDKTYPVTNRRLRSQMEQGCGAVISEFAPGEATGAGGFLQRNRIIAALADAVCVVEARQKSGTMNTVGHAKRYGRTVFAVPGAIFSPLCGGTNQLLEEGQAYAAPSAAPILRHLGIEPAPQKSVSRRARPATPPLSAEAKAMQMALTSQAQGLEPLAKAAGLSAGQALAALMELEVSGIAVSGAGGQYRRA</sequence>
<dbReference type="Proteomes" id="UP001529380">
    <property type="component" value="Unassembled WGS sequence"/>
</dbReference>
<dbReference type="InterPro" id="IPR003488">
    <property type="entry name" value="DprA"/>
</dbReference>
<evidence type="ECO:0000313" key="4">
    <source>
        <dbReference type="EMBL" id="MDM8199799.1"/>
    </source>
</evidence>
<keyword evidence="5" id="KW-1185">Reference proteome</keyword>
<dbReference type="InterPro" id="IPR057666">
    <property type="entry name" value="DrpA_SLOG"/>
</dbReference>
<reference evidence="4 5" key="1">
    <citation type="submission" date="2023-06" db="EMBL/GenBank/DDBJ databases">
        <title>Identification and characterization of horizontal gene transfer across gut microbiota members of farm animals based on homology search.</title>
        <authorList>
            <person name="Schwarzerova J."/>
            <person name="Nykrynova M."/>
            <person name="Jureckova K."/>
            <person name="Cejkova D."/>
            <person name="Rychlik I."/>
        </authorList>
    </citation>
    <scope>NUCLEOTIDE SEQUENCE [LARGE SCALE GENOMIC DNA]</scope>
    <source>
        <strain evidence="4 5">ET340</strain>
    </source>
</reference>
<proteinExistence type="inferred from homology"/>
<dbReference type="SUPFAM" id="SSF102405">
    <property type="entry name" value="MCP/YpsA-like"/>
    <property type="match status" value="1"/>
</dbReference>
<accession>A0ABT7ULP1</accession>
<feature type="domain" description="DprA winged helix" evidence="3">
    <location>
        <begin position="304"/>
        <end position="362"/>
    </location>
</feature>
<name>A0ABT7ULP1_9FIRM</name>
<evidence type="ECO:0000259" key="3">
    <source>
        <dbReference type="Pfam" id="PF17782"/>
    </source>
</evidence>
<dbReference type="Gene3D" id="1.10.10.10">
    <property type="entry name" value="Winged helix-like DNA-binding domain superfamily/Winged helix DNA-binding domain"/>
    <property type="match status" value="1"/>
</dbReference>
<dbReference type="Gene3D" id="3.40.50.450">
    <property type="match status" value="1"/>
</dbReference>
<dbReference type="Pfam" id="PF02481">
    <property type="entry name" value="DNA_processg_A"/>
    <property type="match status" value="1"/>
</dbReference>
<dbReference type="Pfam" id="PF17782">
    <property type="entry name" value="WHD_DprA"/>
    <property type="match status" value="1"/>
</dbReference>